<dbReference type="Pfam" id="PF21889">
    <property type="entry name" value="TPR1-like_2nd"/>
    <property type="match status" value="1"/>
</dbReference>
<dbReference type="STRING" id="578458.D8PSX2"/>
<gene>
    <name evidence="6" type="ORF">SCHCODRAFT_66095</name>
</gene>
<sequence length="648" mass="71531">MRLPEHDSADSLSASPDGLSAFGPAGVSNGAGPSNGFKKGLTANGASAPPGNGVAVPKHGKATARVDLQGTALYPGSYVDREEFIRLIVQSLRDVGYEESATALEHESGYAMEATDVSDFRQYVMDGQWTKAESVLTRLVAPDDEAGLWDARFLLSQQKYLELLEAKKLSAALNVLRNEIRPMGLEPDRLHVLSSYLMCEDPDDLRERAQWDGARGISRQRLLTEIHRYVPSSLMIPPRRMISLLEQSRSWQQSRCLYHNSPAYSLGYSLYTDHRCDKDAFPSVNTLKLQAHSDEVWGVAWSHDGRYLASGSKDQTAIIWMIGPQSDPNLREVRPLHVLRDHPFPVNCIAWSLDDSVLLTGSETQIRLWNTRTGLCIRMLDKHTETVTSLEWLPNGSGFLSGGLDRQIIRWDPEGRKIDAWNEAAVRVTDLAVTPDCRRIVVVGLIGVPPVEGRTVSGSGGGNMTLDDLVDQHKMIVYDMATKQEELTLPLEGDLSSVKISSDGQYALVNHAPNEIHLYDLNTGRLTRKYTGQRQGHHVIRSCFGGVDGNFVVSGSEDGKVYLWHRETGALLEVLSGHGTGSVNTVAWNPTRERMFASCSDDCSVFVWEPPPPSSTEDAMQEDVKGKGKTRQPWEADGVASSSSSRIH</sequence>
<dbReference type="PROSITE" id="PS50082">
    <property type="entry name" value="WD_REPEATS_2"/>
    <property type="match status" value="4"/>
</dbReference>
<feature type="repeat" description="WD" evidence="3">
    <location>
        <begin position="339"/>
        <end position="379"/>
    </location>
</feature>
<dbReference type="RefSeq" id="XP_003035313.1">
    <property type="nucleotide sequence ID" value="XM_003035267.1"/>
</dbReference>
<dbReference type="Pfam" id="PF23627">
    <property type="entry name" value="LisH_WDR26"/>
    <property type="match status" value="1"/>
</dbReference>
<dbReference type="SMART" id="SM00320">
    <property type="entry name" value="WD40"/>
    <property type="match status" value="6"/>
</dbReference>
<dbReference type="InterPro" id="IPR054080">
    <property type="entry name" value="TPR1-like_2nd"/>
</dbReference>
<dbReference type="VEuPathDB" id="FungiDB:SCHCODRAFT_02682521"/>
<organism evidence="7">
    <name type="scientific">Schizophyllum commune (strain H4-8 / FGSC 9210)</name>
    <name type="common">Split gill fungus</name>
    <dbReference type="NCBI Taxonomy" id="578458"/>
    <lineage>
        <taxon>Eukaryota</taxon>
        <taxon>Fungi</taxon>
        <taxon>Dikarya</taxon>
        <taxon>Basidiomycota</taxon>
        <taxon>Agaricomycotina</taxon>
        <taxon>Agaricomycetes</taxon>
        <taxon>Agaricomycetidae</taxon>
        <taxon>Agaricales</taxon>
        <taxon>Schizophyllaceae</taxon>
        <taxon>Schizophyllum</taxon>
    </lineage>
</organism>
<dbReference type="PANTHER" id="PTHR22838">
    <property type="entry name" value="WD REPEAT PROTEIN 26-RELATED"/>
    <property type="match status" value="1"/>
</dbReference>
<keyword evidence="1 3" id="KW-0853">WD repeat</keyword>
<keyword evidence="7" id="KW-1185">Reference proteome</keyword>
<dbReference type="GO" id="GO:0034657">
    <property type="term" value="C:GID complex"/>
    <property type="evidence" value="ECO:0007669"/>
    <property type="project" value="TreeGrafter"/>
</dbReference>
<dbReference type="KEGG" id="scm:SCHCO_02682521"/>
<dbReference type="InterPro" id="IPR051350">
    <property type="entry name" value="WD_repeat-ST_regulator"/>
</dbReference>
<dbReference type="Proteomes" id="UP000007431">
    <property type="component" value="Unassembled WGS sequence"/>
</dbReference>
<feature type="repeat" description="WD" evidence="3">
    <location>
        <begin position="380"/>
        <end position="412"/>
    </location>
</feature>
<feature type="repeat" description="WD" evidence="3">
    <location>
        <begin position="289"/>
        <end position="320"/>
    </location>
</feature>
<protein>
    <recommendedName>
        <fullName evidence="5">CTLH domain-containing protein</fullName>
    </recommendedName>
</protein>
<feature type="region of interest" description="Disordered" evidence="4">
    <location>
        <begin position="33"/>
        <end position="58"/>
    </location>
</feature>
<dbReference type="InterPro" id="IPR015943">
    <property type="entry name" value="WD40/YVTN_repeat-like_dom_sf"/>
</dbReference>
<dbReference type="GeneID" id="9597125"/>
<evidence type="ECO:0000256" key="3">
    <source>
        <dbReference type="PROSITE-ProRule" id="PRU00221"/>
    </source>
</evidence>
<name>D8PSX2_SCHCM</name>
<dbReference type="InterPro" id="IPR006595">
    <property type="entry name" value="CTLH_C"/>
</dbReference>
<dbReference type="PROSITE" id="PS50294">
    <property type="entry name" value="WD_REPEATS_REGION"/>
    <property type="match status" value="2"/>
</dbReference>
<dbReference type="SMART" id="SM00668">
    <property type="entry name" value="CTLH"/>
    <property type="match status" value="1"/>
</dbReference>
<feature type="domain" description="CTLH" evidence="5">
    <location>
        <begin position="120"/>
        <end position="171"/>
    </location>
</feature>
<dbReference type="PROSITE" id="PS50896">
    <property type="entry name" value="LISH"/>
    <property type="match status" value="1"/>
</dbReference>
<feature type="repeat" description="WD" evidence="3">
    <location>
        <begin position="548"/>
        <end position="574"/>
    </location>
</feature>
<evidence type="ECO:0000313" key="6">
    <source>
        <dbReference type="EMBL" id="EFJ00411.1"/>
    </source>
</evidence>
<dbReference type="eggNOG" id="KOG0293">
    <property type="taxonomic scope" value="Eukaryota"/>
</dbReference>
<evidence type="ECO:0000313" key="7">
    <source>
        <dbReference type="Proteomes" id="UP000007431"/>
    </source>
</evidence>
<accession>D8PSX2</accession>
<proteinExistence type="predicted"/>
<dbReference type="OrthoDB" id="972532at2759"/>
<evidence type="ECO:0000259" key="5">
    <source>
        <dbReference type="PROSITE" id="PS50897"/>
    </source>
</evidence>
<dbReference type="InParanoid" id="D8PSX2"/>
<keyword evidence="2" id="KW-0677">Repeat</keyword>
<dbReference type="GO" id="GO:0043161">
    <property type="term" value="P:proteasome-mediated ubiquitin-dependent protein catabolic process"/>
    <property type="evidence" value="ECO:0007669"/>
    <property type="project" value="TreeGrafter"/>
</dbReference>
<evidence type="ECO:0000256" key="2">
    <source>
        <dbReference type="ARBA" id="ARBA00022737"/>
    </source>
</evidence>
<dbReference type="Pfam" id="PF00400">
    <property type="entry name" value="WD40"/>
    <property type="match status" value="5"/>
</dbReference>
<dbReference type="PANTHER" id="PTHR22838:SF0">
    <property type="entry name" value="WD REPEAT-CONTAINING PROTEIN 26"/>
    <property type="match status" value="1"/>
</dbReference>
<dbReference type="InterPro" id="IPR001680">
    <property type="entry name" value="WD40_rpt"/>
</dbReference>
<dbReference type="OMA" id="GHISGCV"/>
<dbReference type="SUPFAM" id="SSF50978">
    <property type="entry name" value="WD40 repeat-like"/>
    <property type="match status" value="1"/>
</dbReference>
<evidence type="ECO:0000256" key="1">
    <source>
        <dbReference type="ARBA" id="ARBA00022574"/>
    </source>
</evidence>
<dbReference type="EMBL" id="GL377303">
    <property type="protein sequence ID" value="EFJ00411.1"/>
    <property type="molecule type" value="Genomic_DNA"/>
</dbReference>
<evidence type="ECO:0000256" key="4">
    <source>
        <dbReference type="SAM" id="MobiDB-lite"/>
    </source>
</evidence>
<dbReference type="InterPro" id="IPR006594">
    <property type="entry name" value="LisH"/>
</dbReference>
<dbReference type="InterPro" id="IPR036322">
    <property type="entry name" value="WD40_repeat_dom_sf"/>
</dbReference>
<dbReference type="AlphaFoldDB" id="D8PSX2"/>
<dbReference type="CDD" id="cd00200">
    <property type="entry name" value="WD40"/>
    <property type="match status" value="1"/>
</dbReference>
<dbReference type="FunCoup" id="D8PSX2">
    <property type="interactions" value="264"/>
</dbReference>
<dbReference type="Gene3D" id="2.130.10.10">
    <property type="entry name" value="YVTN repeat-like/Quinoprotein amine dehydrogenase"/>
    <property type="match status" value="2"/>
</dbReference>
<dbReference type="PROSITE" id="PS50897">
    <property type="entry name" value="CTLH"/>
    <property type="match status" value="1"/>
</dbReference>
<reference evidence="6 7" key="1">
    <citation type="journal article" date="2010" name="Nat. Biotechnol.">
        <title>Genome sequence of the model mushroom Schizophyllum commune.</title>
        <authorList>
            <person name="Ohm R.A."/>
            <person name="de Jong J.F."/>
            <person name="Lugones L.G."/>
            <person name="Aerts A."/>
            <person name="Kothe E."/>
            <person name="Stajich J.E."/>
            <person name="de Vries R.P."/>
            <person name="Record E."/>
            <person name="Levasseur A."/>
            <person name="Baker S.E."/>
            <person name="Bartholomew K.A."/>
            <person name="Coutinho P.M."/>
            <person name="Erdmann S."/>
            <person name="Fowler T.J."/>
            <person name="Gathman A.C."/>
            <person name="Lombard V."/>
            <person name="Henrissat B."/>
            <person name="Knabe N."/>
            <person name="Kuees U."/>
            <person name="Lilly W.W."/>
            <person name="Lindquist E."/>
            <person name="Lucas S."/>
            <person name="Magnuson J.K."/>
            <person name="Piumi F."/>
            <person name="Raudaskoski M."/>
            <person name="Salamov A."/>
            <person name="Schmutz J."/>
            <person name="Schwarze F.W.M.R."/>
            <person name="vanKuyk P.A."/>
            <person name="Horton J.S."/>
            <person name="Grigoriev I.V."/>
            <person name="Woesten H.A.B."/>
        </authorList>
    </citation>
    <scope>NUCLEOTIDE SEQUENCE [LARGE SCALE GENOMIC DNA]</scope>
    <source>
        <strain evidence="7">H4-8 / FGSC 9210</strain>
    </source>
</reference>
<feature type="region of interest" description="Disordered" evidence="4">
    <location>
        <begin position="610"/>
        <end position="648"/>
    </location>
</feature>
<dbReference type="HOGENOM" id="CLU_000288_57_25_1"/>